<name>A0ABP1QWY9_9HEXA</name>
<evidence type="ECO:0000259" key="2">
    <source>
        <dbReference type="PROSITE" id="PS50157"/>
    </source>
</evidence>
<evidence type="ECO:0000313" key="3">
    <source>
        <dbReference type="EMBL" id="CAL8110117.1"/>
    </source>
</evidence>
<keyword evidence="1" id="KW-0863">Zinc-finger</keyword>
<feature type="domain" description="C2H2-type" evidence="2">
    <location>
        <begin position="68"/>
        <end position="92"/>
    </location>
</feature>
<keyword evidence="1" id="KW-0862">Zinc</keyword>
<dbReference type="Pfam" id="PF00096">
    <property type="entry name" value="zf-C2H2"/>
    <property type="match status" value="1"/>
</dbReference>
<sequence length="92" mass="10844">MGKTKDPVRSQELSDSDDDLFVLVEKPKKKKEKPEKHRLFCKVCNTDFTSSSELIRHVKKTHNDNVVMVCAFCKVKFHERTSFNKHIRTHKK</sequence>
<gene>
    <name evidence="3" type="ORF">ODALV1_LOCUS13994</name>
</gene>
<dbReference type="SMART" id="SM00355">
    <property type="entry name" value="ZnF_C2H2"/>
    <property type="match status" value="2"/>
</dbReference>
<dbReference type="PROSITE" id="PS50157">
    <property type="entry name" value="ZINC_FINGER_C2H2_2"/>
    <property type="match status" value="2"/>
</dbReference>
<proteinExistence type="predicted"/>
<dbReference type="PROSITE" id="PS00028">
    <property type="entry name" value="ZINC_FINGER_C2H2_1"/>
    <property type="match status" value="2"/>
</dbReference>
<keyword evidence="4" id="KW-1185">Reference proteome</keyword>
<evidence type="ECO:0000256" key="1">
    <source>
        <dbReference type="PROSITE-ProRule" id="PRU00042"/>
    </source>
</evidence>
<comment type="caution">
    <text evidence="3">The sequence shown here is derived from an EMBL/GenBank/DDBJ whole genome shotgun (WGS) entry which is preliminary data.</text>
</comment>
<dbReference type="Gene3D" id="3.30.160.60">
    <property type="entry name" value="Classic Zinc Finger"/>
    <property type="match status" value="1"/>
</dbReference>
<reference evidence="3 4" key="1">
    <citation type="submission" date="2024-08" db="EMBL/GenBank/DDBJ databases">
        <authorList>
            <person name="Cucini C."/>
            <person name="Frati F."/>
        </authorList>
    </citation>
    <scope>NUCLEOTIDE SEQUENCE [LARGE SCALE GENOMIC DNA]</scope>
</reference>
<dbReference type="InterPro" id="IPR036236">
    <property type="entry name" value="Znf_C2H2_sf"/>
</dbReference>
<keyword evidence="1" id="KW-0479">Metal-binding</keyword>
<protein>
    <recommendedName>
        <fullName evidence="2">C2H2-type domain-containing protein</fullName>
    </recommendedName>
</protein>
<organism evidence="3 4">
    <name type="scientific">Orchesella dallaii</name>
    <dbReference type="NCBI Taxonomy" id="48710"/>
    <lineage>
        <taxon>Eukaryota</taxon>
        <taxon>Metazoa</taxon>
        <taxon>Ecdysozoa</taxon>
        <taxon>Arthropoda</taxon>
        <taxon>Hexapoda</taxon>
        <taxon>Collembola</taxon>
        <taxon>Entomobryomorpha</taxon>
        <taxon>Entomobryoidea</taxon>
        <taxon>Orchesellidae</taxon>
        <taxon>Orchesellinae</taxon>
        <taxon>Orchesella</taxon>
    </lineage>
</organism>
<dbReference type="EMBL" id="CAXLJM020000043">
    <property type="protein sequence ID" value="CAL8110117.1"/>
    <property type="molecule type" value="Genomic_DNA"/>
</dbReference>
<accession>A0ABP1QWY9</accession>
<dbReference type="Proteomes" id="UP001642540">
    <property type="component" value="Unassembled WGS sequence"/>
</dbReference>
<dbReference type="SUPFAM" id="SSF57667">
    <property type="entry name" value="beta-beta-alpha zinc fingers"/>
    <property type="match status" value="1"/>
</dbReference>
<evidence type="ECO:0000313" key="4">
    <source>
        <dbReference type="Proteomes" id="UP001642540"/>
    </source>
</evidence>
<feature type="domain" description="C2H2-type" evidence="2">
    <location>
        <begin position="39"/>
        <end position="67"/>
    </location>
</feature>
<dbReference type="InterPro" id="IPR013087">
    <property type="entry name" value="Znf_C2H2_type"/>
</dbReference>